<keyword evidence="3" id="KW-1185">Reference proteome</keyword>
<evidence type="ECO:0000256" key="1">
    <source>
        <dbReference type="SAM" id="MobiDB-lite"/>
    </source>
</evidence>
<organism evidence="2 3">
    <name type="scientific">Polymorphospora rubra</name>
    <dbReference type="NCBI Taxonomy" id="338584"/>
    <lineage>
        <taxon>Bacteria</taxon>
        <taxon>Bacillati</taxon>
        <taxon>Actinomycetota</taxon>
        <taxon>Actinomycetes</taxon>
        <taxon>Micromonosporales</taxon>
        <taxon>Micromonosporaceae</taxon>
        <taxon>Polymorphospora</taxon>
    </lineage>
</organism>
<feature type="region of interest" description="Disordered" evidence="1">
    <location>
        <begin position="48"/>
        <end position="91"/>
    </location>
</feature>
<protein>
    <submittedName>
        <fullName evidence="2">Uncharacterized protein</fullName>
    </submittedName>
</protein>
<dbReference type="KEGG" id="pry:Prubr_51860"/>
<proteinExistence type="predicted"/>
<reference evidence="2" key="1">
    <citation type="submission" date="2020-08" db="EMBL/GenBank/DDBJ databases">
        <title>Whole genome shotgun sequence of Polymorphospora rubra NBRC 101157.</title>
        <authorList>
            <person name="Komaki H."/>
            <person name="Tamura T."/>
        </authorList>
    </citation>
    <scope>NUCLEOTIDE SEQUENCE</scope>
    <source>
        <strain evidence="2">NBRC 101157</strain>
    </source>
</reference>
<evidence type="ECO:0000313" key="3">
    <source>
        <dbReference type="Proteomes" id="UP000680866"/>
    </source>
</evidence>
<dbReference type="EMBL" id="AP023359">
    <property type="protein sequence ID" value="BCJ68165.1"/>
    <property type="molecule type" value="Genomic_DNA"/>
</dbReference>
<gene>
    <name evidence="2" type="ORF">Prubr_51860</name>
</gene>
<sequence>MSTSNPLTKLSVSAHNERVKTPSGNICVTEPQRGARLTRDKKIKETRAFGQTADPTKPSQEKAPQGVACRPRDSYVSDHILARPTGRHRQP</sequence>
<dbReference type="Proteomes" id="UP000680866">
    <property type="component" value="Chromosome"/>
</dbReference>
<evidence type="ECO:0000313" key="2">
    <source>
        <dbReference type="EMBL" id="BCJ68165.1"/>
    </source>
</evidence>
<dbReference type="AlphaFoldDB" id="A0A810N9Z5"/>
<name>A0A810N9Z5_9ACTN</name>
<accession>A0A810N9Z5</accession>